<dbReference type="Pfam" id="PF00400">
    <property type="entry name" value="WD40"/>
    <property type="match status" value="1"/>
</dbReference>
<name>A0ABQ6M6A3_9STRA</name>
<dbReference type="SUPFAM" id="SSF50978">
    <property type="entry name" value="WD40 repeat-like"/>
    <property type="match status" value="1"/>
</dbReference>
<protein>
    <submittedName>
        <fullName evidence="1">Uncharacterized protein</fullName>
    </submittedName>
</protein>
<dbReference type="Proteomes" id="UP001165060">
    <property type="component" value="Unassembled WGS sequence"/>
</dbReference>
<dbReference type="InterPro" id="IPR001680">
    <property type="entry name" value="WD40_rpt"/>
</dbReference>
<evidence type="ECO:0000313" key="2">
    <source>
        <dbReference type="Proteomes" id="UP001165060"/>
    </source>
</evidence>
<dbReference type="EMBL" id="BRYB01005093">
    <property type="protein sequence ID" value="GMI20398.1"/>
    <property type="molecule type" value="Genomic_DNA"/>
</dbReference>
<reference evidence="1 2" key="1">
    <citation type="journal article" date="2023" name="Commun. Biol.">
        <title>Genome analysis of Parmales, the sister group of diatoms, reveals the evolutionary specialization of diatoms from phago-mixotrophs to photoautotrophs.</title>
        <authorList>
            <person name="Ban H."/>
            <person name="Sato S."/>
            <person name="Yoshikawa S."/>
            <person name="Yamada K."/>
            <person name="Nakamura Y."/>
            <person name="Ichinomiya M."/>
            <person name="Sato N."/>
            <person name="Blanc-Mathieu R."/>
            <person name="Endo H."/>
            <person name="Kuwata A."/>
            <person name="Ogata H."/>
        </authorList>
    </citation>
    <scope>NUCLEOTIDE SEQUENCE [LARGE SCALE GENOMIC DNA]</scope>
</reference>
<evidence type="ECO:0000313" key="1">
    <source>
        <dbReference type="EMBL" id="GMI20398.1"/>
    </source>
</evidence>
<comment type="caution">
    <text evidence="1">The sequence shown here is derived from an EMBL/GenBank/DDBJ whole genome shotgun (WGS) entry which is preliminary data.</text>
</comment>
<dbReference type="Gene3D" id="2.130.10.10">
    <property type="entry name" value="YVTN repeat-like/Quinoprotein amine dehydrogenase"/>
    <property type="match status" value="1"/>
</dbReference>
<dbReference type="InterPro" id="IPR036322">
    <property type="entry name" value="WD40_repeat_dom_sf"/>
</dbReference>
<proteinExistence type="predicted"/>
<dbReference type="InterPro" id="IPR015943">
    <property type="entry name" value="WD40/YVTN_repeat-like_dom_sf"/>
</dbReference>
<sequence length="116" mass="12229">MKPADQLGHRCCCLATLSDAVATGTGDGAVSVYDTHDAASEGGKKTGVEGMHGGGIVAMEWSYDDELIVSGDANGDLCVWRAGLKEEEDEREEGAQTKARVAAAKAVEKKLMRGWE</sequence>
<gene>
    <name evidence="1" type="ORF">TeGR_g13599</name>
</gene>
<organism evidence="1 2">
    <name type="scientific">Tetraparma gracilis</name>
    <dbReference type="NCBI Taxonomy" id="2962635"/>
    <lineage>
        <taxon>Eukaryota</taxon>
        <taxon>Sar</taxon>
        <taxon>Stramenopiles</taxon>
        <taxon>Ochrophyta</taxon>
        <taxon>Bolidophyceae</taxon>
        <taxon>Parmales</taxon>
        <taxon>Triparmaceae</taxon>
        <taxon>Tetraparma</taxon>
    </lineage>
</organism>
<keyword evidence="2" id="KW-1185">Reference proteome</keyword>
<accession>A0ABQ6M6A3</accession>